<sequence>MTRAIARHAIARHATALITAAALLGAAAGCAPTSAGAEPQAGPATSAAVDVVDDQGRAVHLDGPAQRAVVIGSFNVDLALALGARDQIVGTDEQTIERLAASKLPESLSVGANGTELNAEAIVAKGADVVLIYRNHGWQELASSLEAFDIPVVVLSTWVFDQWDASIDLAAKVLGRQEEAAKVHAFSDDIATLLERSPQDPAKQAVLFYQDSAGKSTGNEGGKNFAIQAAGVRNLFADVAGNQIDIDPEAVIAGSPDLIAVETTNIYGGTSDADYAAKAAELTSQPGWAQLDAVTSGNTFLYNAWAFDLAGNQITPLFFAKWAYPELYRDVDPLDYVTRWAQEYLGITDFNPADGYVHQLTAG</sequence>
<proteinExistence type="inferred from homology"/>
<comment type="similarity">
    <text evidence="1">Belongs to the bacterial solute-binding protein 8 family.</text>
</comment>
<dbReference type="PANTHER" id="PTHR30535">
    <property type="entry name" value="VITAMIN B12-BINDING PROTEIN"/>
    <property type="match status" value="1"/>
</dbReference>
<dbReference type="OrthoDB" id="6495095at2"/>
<keyword evidence="5" id="KW-1185">Reference proteome</keyword>
<dbReference type="PANTHER" id="PTHR30535:SF34">
    <property type="entry name" value="MOLYBDATE-BINDING PROTEIN MOLA"/>
    <property type="match status" value="1"/>
</dbReference>
<dbReference type="Proteomes" id="UP000293852">
    <property type="component" value="Unassembled WGS sequence"/>
</dbReference>
<dbReference type="PROSITE" id="PS51257">
    <property type="entry name" value="PROKAR_LIPOPROTEIN"/>
    <property type="match status" value="1"/>
</dbReference>
<keyword evidence="2" id="KW-0732">Signal</keyword>
<dbReference type="EMBL" id="SGWX01000001">
    <property type="protein sequence ID" value="RZS59787.1"/>
    <property type="molecule type" value="Genomic_DNA"/>
</dbReference>
<name>A0A4Q7LZG1_9MICO</name>
<dbReference type="Pfam" id="PF01497">
    <property type="entry name" value="Peripla_BP_2"/>
    <property type="match status" value="1"/>
</dbReference>
<accession>A0A4Q7LZG1</accession>
<dbReference type="RefSeq" id="WP_130411213.1">
    <property type="nucleotide sequence ID" value="NZ_SGWX01000001.1"/>
</dbReference>
<evidence type="ECO:0000259" key="3">
    <source>
        <dbReference type="PROSITE" id="PS50983"/>
    </source>
</evidence>
<dbReference type="SUPFAM" id="SSF53807">
    <property type="entry name" value="Helical backbone' metal receptor"/>
    <property type="match status" value="1"/>
</dbReference>
<feature type="domain" description="Fe/B12 periplasmic-binding" evidence="3">
    <location>
        <begin position="67"/>
        <end position="331"/>
    </location>
</feature>
<evidence type="ECO:0000256" key="2">
    <source>
        <dbReference type="SAM" id="SignalP"/>
    </source>
</evidence>
<dbReference type="AlphaFoldDB" id="A0A4Q7LZG1"/>
<feature type="chain" id="PRO_5021005826" evidence="2">
    <location>
        <begin position="38"/>
        <end position="363"/>
    </location>
</feature>
<evidence type="ECO:0000313" key="4">
    <source>
        <dbReference type="EMBL" id="RZS59787.1"/>
    </source>
</evidence>
<evidence type="ECO:0000313" key="5">
    <source>
        <dbReference type="Proteomes" id="UP000293852"/>
    </source>
</evidence>
<dbReference type="PROSITE" id="PS50983">
    <property type="entry name" value="FE_B12_PBP"/>
    <property type="match status" value="1"/>
</dbReference>
<dbReference type="Gene3D" id="3.40.50.1980">
    <property type="entry name" value="Nitrogenase molybdenum iron protein domain"/>
    <property type="match status" value="2"/>
</dbReference>
<evidence type="ECO:0000256" key="1">
    <source>
        <dbReference type="ARBA" id="ARBA00008814"/>
    </source>
</evidence>
<comment type="caution">
    <text evidence="4">The sequence shown here is derived from an EMBL/GenBank/DDBJ whole genome shotgun (WGS) entry which is preliminary data.</text>
</comment>
<dbReference type="InterPro" id="IPR050902">
    <property type="entry name" value="ABC_Transporter_SBP"/>
</dbReference>
<dbReference type="InterPro" id="IPR002491">
    <property type="entry name" value="ABC_transptr_periplasmic_BD"/>
</dbReference>
<reference evidence="4 5" key="1">
    <citation type="submission" date="2019-02" db="EMBL/GenBank/DDBJ databases">
        <title>Sequencing the genomes of 1000 actinobacteria strains.</title>
        <authorList>
            <person name="Klenk H.-P."/>
        </authorList>
    </citation>
    <scope>NUCLEOTIDE SEQUENCE [LARGE SCALE GENOMIC DNA]</scope>
    <source>
        <strain evidence="4 5">DSM 16932</strain>
    </source>
</reference>
<gene>
    <name evidence="4" type="ORF">EV386_0023</name>
</gene>
<organism evidence="4 5">
    <name type="scientific">Xylanimonas ulmi</name>
    <dbReference type="NCBI Taxonomy" id="228973"/>
    <lineage>
        <taxon>Bacteria</taxon>
        <taxon>Bacillati</taxon>
        <taxon>Actinomycetota</taxon>
        <taxon>Actinomycetes</taxon>
        <taxon>Micrococcales</taxon>
        <taxon>Promicromonosporaceae</taxon>
        <taxon>Xylanimonas</taxon>
    </lineage>
</organism>
<protein>
    <submittedName>
        <fullName evidence="4">Iron complex transport system substrate-binding protein</fullName>
    </submittedName>
</protein>
<feature type="signal peptide" evidence="2">
    <location>
        <begin position="1"/>
        <end position="37"/>
    </location>
</feature>